<dbReference type="InterPro" id="IPR005467">
    <property type="entry name" value="His_kinase_dom"/>
</dbReference>
<feature type="domain" description="Histidine kinase" evidence="5">
    <location>
        <begin position="61"/>
        <end position="279"/>
    </location>
</feature>
<evidence type="ECO:0000256" key="3">
    <source>
        <dbReference type="ARBA" id="ARBA00022553"/>
    </source>
</evidence>
<dbReference type="Gene3D" id="1.10.287.130">
    <property type="match status" value="1"/>
</dbReference>
<dbReference type="Gene3D" id="3.30.565.10">
    <property type="entry name" value="Histidine kinase-like ATPase, C-terminal domain"/>
    <property type="match status" value="1"/>
</dbReference>
<dbReference type="SUPFAM" id="SSF47384">
    <property type="entry name" value="Homodimeric domain of signal transducing histidine kinase"/>
    <property type="match status" value="1"/>
</dbReference>
<dbReference type="Proteomes" id="UP000219522">
    <property type="component" value="Unassembled WGS sequence"/>
</dbReference>
<feature type="region of interest" description="Disordered" evidence="4">
    <location>
        <begin position="1"/>
        <end position="41"/>
    </location>
</feature>
<dbReference type="CDD" id="cd00075">
    <property type="entry name" value="HATPase"/>
    <property type="match status" value="1"/>
</dbReference>
<sequence>MSAHPKSVQPSAADDSADCAAAADRMMARSPQRATVAHANGHTSARDRFDIPRLREEILAVVAHELRGPLSPLQLAASLIRRASEDRPEMLRLIDMLDRQVAQIARLADDLLDATRVGHGVLRLCRTHVDLIDVLADPCEAAARSAAKRGQTFVTQFPDKTVRVEADPVRLAQTINNLLHNALKYTPANGRIELTVHAEGKDLVVSVKDNGLGISAALLPNVLDLFAQSSRTIAASGDGVGVGLAVVKSIAESHGGTVSATSPGPGAGSEFTPRMPIVIGALALGGVHAV</sequence>
<gene>
    <name evidence="6" type="ORF">SAMN05446927_1241</name>
</gene>
<dbReference type="SMART" id="SM00387">
    <property type="entry name" value="HATPase_c"/>
    <property type="match status" value="1"/>
</dbReference>
<comment type="catalytic activity">
    <reaction evidence="1">
        <text>ATP + protein L-histidine = ADP + protein N-phospho-L-histidine.</text>
        <dbReference type="EC" id="2.7.13.3"/>
    </reaction>
</comment>
<dbReference type="PROSITE" id="PS50109">
    <property type="entry name" value="HIS_KIN"/>
    <property type="match status" value="1"/>
</dbReference>
<evidence type="ECO:0000256" key="1">
    <source>
        <dbReference type="ARBA" id="ARBA00000085"/>
    </source>
</evidence>
<dbReference type="AlphaFoldDB" id="A0A7Z7N0V9"/>
<dbReference type="InterPro" id="IPR004358">
    <property type="entry name" value="Sig_transdc_His_kin-like_C"/>
</dbReference>
<protein>
    <recommendedName>
        <fullName evidence="2">histidine kinase</fullName>
        <ecNumber evidence="2">2.7.13.3</ecNumber>
    </recommendedName>
</protein>
<evidence type="ECO:0000256" key="2">
    <source>
        <dbReference type="ARBA" id="ARBA00012438"/>
    </source>
</evidence>
<reference evidence="6 7" key="1">
    <citation type="submission" date="2017-09" db="EMBL/GenBank/DDBJ databases">
        <authorList>
            <person name="Varghese N."/>
            <person name="Submissions S."/>
        </authorList>
    </citation>
    <scope>NUCLEOTIDE SEQUENCE [LARGE SCALE GENOMIC DNA]</scope>
    <source>
        <strain evidence="6 7">OK806</strain>
    </source>
</reference>
<proteinExistence type="predicted"/>
<dbReference type="InterPro" id="IPR003594">
    <property type="entry name" value="HATPase_dom"/>
</dbReference>
<evidence type="ECO:0000259" key="5">
    <source>
        <dbReference type="PROSITE" id="PS50109"/>
    </source>
</evidence>
<evidence type="ECO:0000256" key="4">
    <source>
        <dbReference type="SAM" id="MobiDB-lite"/>
    </source>
</evidence>
<dbReference type="InterPro" id="IPR003661">
    <property type="entry name" value="HisK_dim/P_dom"/>
</dbReference>
<dbReference type="InterPro" id="IPR036097">
    <property type="entry name" value="HisK_dim/P_sf"/>
</dbReference>
<name>A0A7Z7N0V9_9BURK</name>
<dbReference type="PANTHER" id="PTHR43547">
    <property type="entry name" value="TWO-COMPONENT HISTIDINE KINASE"/>
    <property type="match status" value="1"/>
</dbReference>
<keyword evidence="7" id="KW-1185">Reference proteome</keyword>
<dbReference type="OrthoDB" id="9768069at2"/>
<dbReference type="SUPFAM" id="SSF55874">
    <property type="entry name" value="ATPase domain of HSP90 chaperone/DNA topoisomerase II/histidine kinase"/>
    <property type="match status" value="1"/>
</dbReference>
<dbReference type="PANTHER" id="PTHR43547:SF2">
    <property type="entry name" value="HYBRID SIGNAL TRANSDUCTION HISTIDINE KINASE C"/>
    <property type="match status" value="1"/>
</dbReference>
<evidence type="ECO:0000313" key="6">
    <source>
        <dbReference type="EMBL" id="SOE56418.1"/>
    </source>
</evidence>
<dbReference type="PRINTS" id="PR00344">
    <property type="entry name" value="BCTRLSENSOR"/>
</dbReference>
<dbReference type="Pfam" id="PF02518">
    <property type="entry name" value="HATPase_c"/>
    <property type="match status" value="1"/>
</dbReference>
<dbReference type="EC" id="2.7.13.3" evidence="2"/>
<dbReference type="Pfam" id="PF00512">
    <property type="entry name" value="HisKA"/>
    <property type="match status" value="1"/>
</dbReference>
<dbReference type="RefSeq" id="WP_062639803.1">
    <property type="nucleotide sequence ID" value="NZ_FCOG02000067.1"/>
</dbReference>
<evidence type="ECO:0000313" key="7">
    <source>
        <dbReference type="Proteomes" id="UP000219522"/>
    </source>
</evidence>
<keyword evidence="3" id="KW-0597">Phosphoprotein</keyword>
<dbReference type="InterPro" id="IPR036890">
    <property type="entry name" value="HATPase_C_sf"/>
</dbReference>
<feature type="compositionally biased region" description="Low complexity" evidence="4">
    <location>
        <begin position="11"/>
        <end position="30"/>
    </location>
</feature>
<dbReference type="CDD" id="cd00082">
    <property type="entry name" value="HisKA"/>
    <property type="match status" value="1"/>
</dbReference>
<comment type="caution">
    <text evidence="6">The sequence shown here is derived from an EMBL/GenBank/DDBJ whole genome shotgun (WGS) entry which is preliminary data.</text>
</comment>
<accession>A0A7Z7N0V9</accession>
<keyword evidence="6" id="KW-0418">Kinase</keyword>
<organism evidence="6 7">
    <name type="scientific">Caballeronia arationis</name>
    <dbReference type="NCBI Taxonomy" id="1777142"/>
    <lineage>
        <taxon>Bacteria</taxon>
        <taxon>Pseudomonadati</taxon>
        <taxon>Pseudomonadota</taxon>
        <taxon>Betaproteobacteria</taxon>
        <taxon>Burkholderiales</taxon>
        <taxon>Burkholderiaceae</taxon>
        <taxon>Caballeronia</taxon>
    </lineage>
</organism>
<dbReference type="GO" id="GO:0000155">
    <property type="term" value="F:phosphorelay sensor kinase activity"/>
    <property type="evidence" value="ECO:0007669"/>
    <property type="project" value="InterPro"/>
</dbReference>
<dbReference type="SMART" id="SM00388">
    <property type="entry name" value="HisKA"/>
    <property type="match status" value="1"/>
</dbReference>
<dbReference type="EMBL" id="OCSU01000001">
    <property type="protein sequence ID" value="SOE56418.1"/>
    <property type="molecule type" value="Genomic_DNA"/>
</dbReference>
<keyword evidence="6" id="KW-0808">Transferase</keyword>